<feature type="region of interest" description="Disordered" evidence="2">
    <location>
        <begin position="1"/>
        <end position="36"/>
    </location>
</feature>
<protein>
    <submittedName>
        <fullName evidence="4">Uncharacterized protein</fullName>
    </submittedName>
</protein>
<evidence type="ECO:0000256" key="2">
    <source>
        <dbReference type="SAM" id="MobiDB-lite"/>
    </source>
</evidence>
<evidence type="ECO:0000256" key="3">
    <source>
        <dbReference type="SAM" id="Phobius"/>
    </source>
</evidence>
<organism evidence="4 5">
    <name type="scientific">Candidatus Campbellbacteria bacterium CG22_combo_CG10-13_8_21_14_all_43_18</name>
    <dbReference type="NCBI Taxonomy" id="1974530"/>
    <lineage>
        <taxon>Bacteria</taxon>
        <taxon>Candidatus Campbelliibacteriota</taxon>
    </lineage>
</organism>
<feature type="coiled-coil region" evidence="1">
    <location>
        <begin position="80"/>
        <end position="114"/>
    </location>
</feature>
<keyword evidence="3" id="KW-1133">Transmembrane helix</keyword>
<keyword evidence="1" id="KW-0175">Coiled coil</keyword>
<comment type="caution">
    <text evidence="4">The sequence shown here is derived from an EMBL/GenBank/DDBJ whole genome shotgun (WGS) entry which is preliminary data.</text>
</comment>
<reference evidence="4 5" key="1">
    <citation type="submission" date="2017-09" db="EMBL/GenBank/DDBJ databases">
        <title>Depth-based differentiation of microbial function through sediment-hosted aquifers and enrichment of novel symbionts in the deep terrestrial subsurface.</title>
        <authorList>
            <person name="Probst A.J."/>
            <person name="Ladd B."/>
            <person name="Jarett J.K."/>
            <person name="Geller-Mcgrath D.E."/>
            <person name="Sieber C.M."/>
            <person name="Emerson J.B."/>
            <person name="Anantharaman K."/>
            <person name="Thomas B.C."/>
            <person name="Malmstrom R."/>
            <person name="Stieglmeier M."/>
            <person name="Klingl A."/>
            <person name="Woyke T."/>
            <person name="Ryan C.M."/>
            <person name="Banfield J.F."/>
        </authorList>
    </citation>
    <scope>NUCLEOTIDE SEQUENCE [LARGE SCALE GENOMIC DNA]</scope>
    <source>
        <strain evidence="4">CG22_combo_CG10-13_8_21_14_all_43_18</strain>
    </source>
</reference>
<keyword evidence="3" id="KW-0812">Transmembrane</keyword>
<proteinExistence type="predicted"/>
<evidence type="ECO:0000313" key="4">
    <source>
        <dbReference type="EMBL" id="PIP86459.1"/>
    </source>
</evidence>
<keyword evidence="3" id="KW-0472">Membrane</keyword>
<dbReference type="EMBL" id="PCTS01000027">
    <property type="protein sequence ID" value="PIP86459.1"/>
    <property type="molecule type" value="Genomic_DNA"/>
</dbReference>
<evidence type="ECO:0000256" key="1">
    <source>
        <dbReference type="SAM" id="Coils"/>
    </source>
</evidence>
<feature type="compositionally biased region" description="Low complexity" evidence="2">
    <location>
        <begin position="1"/>
        <end position="24"/>
    </location>
</feature>
<feature type="transmembrane region" description="Helical" evidence="3">
    <location>
        <begin position="37"/>
        <end position="58"/>
    </location>
</feature>
<sequence length="122" mass="13029">MNEENTNINEETTEGGATNNGAAIRTRAPRDEKGAGVGPIAGAIIVIIIIVLGGLYFIGKRAGEIDTTEGVSEEVAPEDAAVLELEKQDNSDELEAIESDLEATNLENLDEEIENIDTELNF</sequence>
<dbReference type="Proteomes" id="UP000231276">
    <property type="component" value="Unassembled WGS sequence"/>
</dbReference>
<dbReference type="AlphaFoldDB" id="A0A2H0DXM0"/>
<gene>
    <name evidence="4" type="ORF">COW82_01965</name>
</gene>
<name>A0A2H0DXM0_9BACT</name>
<evidence type="ECO:0000313" key="5">
    <source>
        <dbReference type="Proteomes" id="UP000231276"/>
    </source>
</evidence>
<accession>A0A2H0DXM0</accession>